<reference evidence="2" key="3">
    <citation type="submission" date="2018-04" db="EMBL/GenBank/DDBJ databases">
        <authorList>
            <person name="Sheh A."/>
            <person name="Shen Z."/>
            <person name="Mannion A.J."/>
            <person name="Fox J.G."/>
        </authorList>
    </citation>
    <scope>NUCLEOTIDE SEQUENCE</scope>
    <source>
        <strain evidence="2">MIT 97-6194</strain>
    </source>
</reference>
<dbReference type="Proteomes" id="UP000477070">
    <property type="component" value="Unassembled WGS sequence"/>
</dbReference>
<protein>
    <submittedName>
        <fullName evidence="2">Uncharacterized protein</fullName>
    </submittedName>
</protein>
<proteinExistence type="predicted"/>
<dbReference type="EMBL" id="QBIU01000001">
    <property type="protein sequence ID" value="MWV69564.1"/>
    <property type="molecule type" value="Genomic_DNA"/>
</dbReference>
<evidence type="ECO:0000313" key="1">
    <source>
        <dbReference type="EMBL" id="MWV69564.1"/>
    </source>
</evidence>
<dbReference type="RefSeq" id="WP_138127270.1">
    <property type="nucleotide sequence ID" value="NZ_JRMP02000008.1"/>
</dbReference>
<accession>A0A4U8T4C3</accession>
<evidence type="ECO:0000313" key="3">
    <source>
        <dbReference type="Proteomes" id="UP000029714"/>
    </source>
</evidence>
<reference evidence="2 3" key="2">
    <citation type="journal article" date="2016" name="Infect. Immun.">
        <title>Helicobacter saguini, a Novel Helicobacter Isolated from Cotton-Top Tamarins with Ulcerative Colitis, Has Proinflammatory Properties and Induces Typhlocolitis and Dysplasia in Gnotobiotic IL-10-/- Mice.</title>
        <authorList>
            <person name="Shen Z."/>
            <person name="Mannion A."/>
            <person name="Whary M.T."/>
            <person name="Muthupalani S."/>
            <person name="Sheh A."/>
            <person name="Feng Y."/>
            <person name="Gong G."/>
            <person name="Vandamme P."/>
            <person name="Holcombe H.R."/>
            <person name="Paster B.J."/>
            <person name="Fox J.G."/>
        </authorList>
    </citation>
    <scope>NUCLEOTIDE SEQUENCE [LARGE SCALE GENOMIC DNA]</scope>
    <source>
        <strain evidence="2 3">MIT 97-6194</strain>
    </source>
</reference>
<comment type="caution">
    <text evidence="2">The sequence shown here is derived from an EMBL/GenBank/DDBJ whole genome shotgun (WGS) entry which is preliminary data.</text>
</comment>
<reference evidence="2 3" key="1">
    <citation type="journal article" date="2014" name="Genome Announc.">
        <title>Draft genome sequences of eight enterohepatic helicobacter species isolated from both laboratory and wild rodents.</title>
        <authorList>
            <person name="Sheh A."/>
            <person name="Shen Z."/>
            <person name="Fox J.G."/>
        </authorList>
    </citation>
    <scope>NUCLEOTIDE SEQUENCE [LARGE SCALE GENOMIC DNA]</scope>
    <source>
        <strain evidence="2 3">MIT 97-6194</strain>
    </source>
</reference>
<reference evidence="1 4" key="4">
    <citation type="submission" date="2019-12" db="EMBL/GenBank/DDBJ databases">
        <title>Multi-Generational Helicobacter saguini Isolates.</title>
        <authorList>
            <person name="Mannion A."/>
            <person name="Shen Z."/>
            <person name="Fox J.G."/>
        </authorList>
    </citation>
    <scope>NUCLEOTIDE SEQUENCE [LARGE SCALE GENOMIC DNA]</scope>
    <source>
        <strain evidence="1">16-048</strain>
        <strain evidence="4">16-048 (F4)</strain>
    </source>
</reference>
<name>A0A4U8T4C3_9HELI</name>
<dbReference type="EMBL" id="JRMP02000008">
    <property type="protein sequence ID" value="TLD94284.1"/>
    <property type="molecule type" value="Genomic_DNA"/>
</dbReference>
<gene>
    <name evidence="1" type="ORF">DCO61_05975</name>
    <name evidence="2" type="ORF">LS64_006060</name>
</gene>
<dbReference type="OrthoDB" id="5329518at2"/>
<organism evidence="2 3">
    <name type="scientific">Helicobacter saguini</name>
    <dbReference type="NCBI Taxonomy" id="1548018"/>
    <lineage>
        <taxon>Bacteria</taxon>
        <taxon>Pseudomonadati</taxon>
        <taxon>Campylobacterota</taxon>
        <taxon>Epsilonproteobacteria</taxon>
        <taxon>Campylobacterales</taxon>
        <taxon>Helicobacteraceae</taxon>
        <taxon>Helicobacter</taxon>
    </lineage>
</organism>
<keyword evidence="3" id="KW-1185">Reference proteome</keyword>
<sequence>MPYSFQPSHYKFEEMYELNGLLDNKEKYNKLLGYYSKNLDNLDWGKLNKWYKEKLDFKDYLSDRYNYKITIRDKFYPIMEIY</sequence>
<evidence type="ECO:0000313" key="4">
    <source>
        <dbReference type="Proteomes" id="UP000477070"/>
    </source>
</evidence>
<dbReference type="Proteomes" id="UP000029714">
    <property type="component" value="Unassembled WGS sequence"/>
</dbReference>
<evidence type="ECO:0000313" key="2">
    <source>
        <dbReference type="EMBL" id="TLD94284.1"/>
    </source>
</evidence>
<dbReference type="AlphaFoldDB" id="A0A4U8T4C3"/>